<keyword evidence="1" id="KW-0732">Signal</keyword>
<gene>
    <name evidence="2" type="primary">rhamp</name>
</gene>
<name>E7DT70_RHIHE</name>
<evidence type="ECO:0000256" key="1">
    <source>
        <dbReference type="SAM" id="SignalP"/>
    </source>
</evidence>
<dbReference type="EMBL" id="HQ337020">
    <property type="protein sequence ID" value="ADU33191.1"/>
    <property type="molecule type" value="mRNA"/>
</dbReference>
<proteinExistence type="evidence at transcript level"/>
<protein>
    <submittedName>
        <fullName evidence="2">Cysteine-rich antimicrobial peptide</fullName>
    </submittedName>
</protein>
<feature type="signal peptide" evidence="1">
    <location>
        <begin position="1"/>
        <end position="25"/>
    </location>
</feature>
<sequence length="100" mass="11402">MAWNSQMMLTLWIVTIVLIFSSSRCERILDLRKTKKSCKNGEVLGCVSGHGPPGCSENECGMGPRPKACFFDCHYGCWCTGKLYRRKRDRKCVPKHECLL</sequence>
<accession>E7DT70</accession>
<evidence type="ECO:0000313" key="2">
    <source>
        <dbReference type="EMBL" id="ADU33191.1"/>
    </source>
</evidence>
<dbReference type="AlphaFoldDB" id="E7DT70"/>
<feature type="chain" id="PRO_5003218892" evidence="1">
    <location>
        <begin position="26"/>
        <end position="100"/>
    </location>
</feature>
<organism evidence="2">
    <name type="scientific">Rhipicephalus haemaphysaloides</name>
    <name type="common">Tick</name>
    <dbReference type="NCBI Taxonomy" id="237073"/>
    <lineage>
        <taxon>Eukaryota</taxon>
        <taxon>Metazoa</taxon>
        <taxon>Ecdysozoa</taxon>
        <taxon>Arthropoda</taxon>
        <taxon>Chelicerata</taxon>
        <taxon>Arachnida</taxon>
        <taxon>Acari</taxon>
        <taxon>Parasitiformes</taxon>
        <taxon>Ixodida</taxon>
        <taxon>Ixodoidea</taxon>
        <taxon>Ixodidae</taxon>
        <taxon>Rhipicephalinae</taxon>
        <taxon>Rhipicephalus</taxon>
        <taxon>Rhipicephalus</taxon>
    </lineage>
</organism>
<reference evidence="2" key="1">
    <citation type="journal article" date="2011" name="Peptides">
        <title>Identification of a cysteine-rich antimicrobial peptide from salivary glands of the tick Rhipicephalus haemaphysaloides.</title>
        <authorList>
            <person name="Zhang H."/>
            <person name="Zhang W."/>
            <person name="Wang X."/>
            <person name="Zhou Y."/>
            <person name="Wang N."/>
            <person name="Zhou J."/>
        </authorList>
    </citation>
    <scope>NUCLEOTIDE SEQUENCE</scope>
</reference>